<dbReference type="AlphaFoldDB" id="A0A0G0SFK2"/>
<protein>
    <recommendedName>
        <fullName evidence="1">HD domain-containing protein</fullName>
    </recommendedName>
</protein>
<dbReference type="Pfam" id="PF01966">
    <property type="entry name" value="HD"/>
    <property type="match status" value="1"/>
</dbReference>
<dbReference type="Proteomes" id="UP000034613">
    <property type="component" value="Unassembled WGS sequence"/>
</dbReference>
<dbReference type="InterPro" id="IPR006674">
    <property type="entry name" value="HD_domain"/>
</dbReference>
<dbReference type="EMBL" id="LBZB01000001">
    <property type="protein sequence ID" value="KKR63673.1"/>
    <property type="molecule type" value="Genomic_DNA"/>
</dbReference>
<dbReference type="Gene3D" id="1.10.3210.10">
    <property type="entry name" value="Hypothetical protein af1432"/>
    <property type="match status" value="1"/>
</dbReference>
<accession>A0A0G0SFK2</accession>
<evidence type="ECO:0000259" key="1">
    <source>
        <dbReference type="Pfam" id="PF01966"/>
    </source>
</evidence>
<sequence>MKTDANYSDKFKKVYKEYYLLHPDGDSLPKSKFYYLHRQWFFPNHIDLVLENIEKFHSRFYPKANKTIALFAGLLHDAGLVYERIEISTEGHENRSCEYAKLILTKYDIDSNLIEKICEAIKATNSNNPPTTEESLLVRNADAYSHLTSLHFFAKAYFSNELDYFINWFAKKIETTFNKLTIPELSNEINPLIERYKLMLETYNKHKKEPLISSFS</sequence>
<proteinExistence type="predicted"/>
<comment type="caution">
    <text evidence="2">The sequence shown here is derived from an EMBL/GenBank/DDBJ whole genome shotgun (WGS) entry which is preliminary data.</text>
</comment>
<evidence type="ECO:0000313" key="3">
    <source>
        <dbReference type="Proteomes" id="UP000034613"/>
    </source>
</evidence>
<feature type="domain" description="HD" evidence="1">
    <location>
        <begin position="49"/>
        <end position="145"/>
    </location>
</feature>
<organism evidence="2 3">
    <name type="scientific">Candidatus Woesebacteria bacterium GW2011_GWA1_40_45</name>
    <dbReference type="NCBI Taxonomy" id="1618554"/>
    <lineage>
        <taxon>Bacteria</taxon>
        <taxon>Candidatus Woeseibacteriota</taxon>
    </lineage>
</organism>
<reference evidence="2 3" key="1">
    <citation type="journal article" date="2015" name="Nature">
        <title>rRNA introns, odd ribosomes, and small enigmatic genomes across a large radiation of phyla.</title>
        <authorList>
            <person name="Brown C.T."/>
            <person name="Hug L.A."/>
            <person name="Thomas B.C."/>
            <person name="Sharon I."/>
            <person name="Castelle C.J."/>
            <person name="Singh A."/>
            <person name="Wilkins M.J."/>
            <person name="Williams K.H."/>
            <person name="Banfield J.F."/>
        </authorList>
    </citation>
    <scope>NUCLEOTIDE SEQUENCE [LARGE SCALE GENOMIC DNA]</scope>
</reference>
<gene>
    <name evidence="2" type="ORF">UU03_C0001G0023</name>
</gene>
<name>A0A0G0SFK2_9BACT</name>
<evidence type="ECO:0000313" key="2">
    <source>
        <dbReference type="EMBL" id="KKR63673.1"/>
    </source>
</evidence>
<dbReference type="SUPFAM" id="SSF109604">
    <property type="entry name" value="HD-domain/PDEase-like"/>
    <property type="match status" value="1"/>
</dbReference>